<dbReference type="OrthoDB" id="1659429at2759"/>
<dbReference type="PANTHER" id="PTHR11122">
    <property type="entry name" value="APOSPORY-ASSOCIATED PROTEIN C-RELATED"/>
    <property type="match status" value="1"/>
</dbReference>
<sequence>MAVLGCLKESRIRFYILITALLYVGSTFSQKVQVHFHGATVLSWKVAGKDVLFQSREAIYDNQAPIRAGIPIAFPHFGQWEAGPTHGFARTSRWTLEEGPQKDSNGNATAVYSLVDNEETRQLWNHKFKLTYALVFGDTAFKTTLKVKNTGESTFNFTTLLHNYFRVDDIRSVTVSGMQGLEYIDKTRDFQRFTESRELLTVGEFVDSVYGNTPSSHIIKGINGGRTLHMEKENFPDTVVWNPWETMSPNFPDLGNEEYLSFVCVEAGHVVTPVTLMPGEEFTAVQTLTL</sequence>
<dbReference type="InterPro" id="IPR025532">
    <property type="entry name" value="G6P_1-epimerase"/>
</dbReference>
<evidence type="ECO:0000313" key="11">
    <source>
        <dbReference type="RefSeq" id="XP_019615965.1"/>
    </source>
</evidence>
<dbReference type="SUPFAM" id="SSF74650">
    <property type="entry name" value="Galactose mutarotase-like"/>
    <property type="match status" value="1"/>
</dbReference>
<evidence type="ECO:0000256" key="2">
    <source>
        <dbReference type="ARBA" id="ARBA00001712"/>
    </source>
</evidence>
<evidence type="ECO:0000256" key="5">
    <source>
        <dbReference type="ARBA" id="ARBA00023235"/>
    </source>
</evidence>
<reference evidence="11" key="1">
    <citation type="submission" date="2025-08" db="UniProtKB">
        <authorList>
            <consortium name="RefSeq"/>
        </authorList>
    </citation>
    <scope>IDENTIFICATION</scope>
    <source>
        <tissue evidence="11">Gonad</tissue>
    </source>
</reference>
<keyword evidence="10" id="KW-1185">Reference proteome</keyword>
<keyword evidence="9" id="KW-0812">Transmembrane</keyword>
<comment type="pathway">
    <text evidence="3">Carbohydrate metabolism; galactose metabolism.</text>
</comment>
<evidence type="ECO:0000256" key="3">
    <source>
        <dbReference type="ARBA" id="ARBA00004947"/>
    </source>
</evidence>
<dbReference type="GO" id="GO:0004034">
    <property type="term" value="F:aldose 1-epimerase activity"/>
    <property type="evidence" value="ECO:0007669"/>
    <property type="project" value="UniProtKB-EC"/>
</dbReference>
<comment type="catalytic activity">
    <reaction evidence="2">
        <text>alpha-D-galactose = beta-D-galactose</text>
        <dbReference type="Rhea" id="RHEA:28675"/>
        <dbReference type="ChEBI" id="CHEBI:27667"/>
        <dbReference type="ChEBI" id="CHEBI:28061"/>
        <dbReference type="EC" id="5.1.3.3"/>
    </reaction>
    <physiologicalReaction direction="right-to-left" evidence="2">
        <dbReference type="Rhea" id="RHEA:28677"/>
    </physiologicalReaction>
</comment>
<dbReference type="KEGG" id="bbel:109463570"/>
<name>A0A6P4XHF6_BRABE</name>
<accession>A0A6P4XHF6</accession>
<evidence type="ECO:0000256" key="4">
    <source>
        <dbReference type="ARBA" id="ARBA00005866"/>
    </source>
</evidence>
<evidence type="ECO:0000256" key="1">
    <source>
        <dbReference type="ARBA" id="ARBA00001096"/>
    </source>
</evidence>
<dbReference type="Proteomes" id="UP000515135">
    <property type="component" value="Unplaced"/>
</dbReference>
<evidence type="ECO:0000256" key="6">
    <source>
        <dbReference type="ARBA" id="ARBA00045743"/>
    </source>
</evidence>
<dbReference type="Gene3D" id="2.70.98.10">
    <property type="match status" value="1"/>
</dbReference>
<dbReference type="InterPro" id="IPR011013">
    <property type="entry name" value="Gal_mutarotase_sf_dom"/>
</dbReference>
<keyword evidence="9" id="KW-0472">Membrane</keyword>
<evidence type="ECO:0000313" key="10">
    <source>
        <dbReference type="Proteomes" id="UP000515135"/>
    </source>
</evidence>
<dbReference type="RefSeq" id="XP_019615965.1">
    <property type="nucleotide sequence ID" value="XM_019760406.1"/>
</dbReference>
<dbReference type="AlphaFoldDB" id="A0A6P4XHF6"/>
<dbReference type="InterPro" id="IPR008183">
    <property type="entry name" value="Aldose_1/G6P_1-epimerase"/>
</dbReference>
<keyword evidence="9" id="KW-1133">Transmembrane helix</keyword>
<keyword evidence="5 7" id="KW-0413">Isomerase</keyword>
<dbReference type="GO" id="GO:0030246">
    <property type="term" value="F:carbohydrate binding"/>
    <property type="evidence" value="ECO:0007669"/>
    <property type="project" value="UniProtKB-UniRule"/>
</dbReference>
<proteinExistence type="inferred from homology"/>
<protein>
    <recommendedName>
        <fullName evidence="7">glucose-6-phosphate 1-epimerase</fullName>
        <ecNumber evidence="7">5.1.3.15</ecNumber>
    </recommendedName>
</protein>
<dbReference type="GO" id="GO:0005737">
    <property type="term" value="C:cytoplasm"/>
    <property type="evidence" value="ECO:0007669"/>
    <property type="project" value="TreeGrafter"/>
</dbReference>
<gene>
    <name evidence="11" type="primary">LOC109463570</name>
</gene>
<dbReference type="GO" id="GO:0006012">
    <property type="term" value="P:galactose metabolic process"/>
    <property type="evidence" value="ECO:0007669"/>
    <property type="project" value="UniProtKB-UniPathway"/>
</dbReference>
<comment type="catalytic activity">
    <reaction evidence="1">
        <text>alpha-D-glucose 6-phosphate = beta-D-glucose 6-phosphate</text>
        <dbReference type="Rhea" id="RHEA:16249"/>
        <dbReference type="ChEBI" id="CHEBI:58225"/>
        <dbReference type="ChEBI" id="CHEBI:58247"/>
        <dbReference type="EC" id="5.1.3.15"/>
    </reaction>
</comment>
<evidence type="ECO:0000256" key="7">
    <source>
        <dbReference type="PIRNR" id="PIRNR016020"/>
    </source>
</evidence>
<feature type="active site" evidence="8">
    <location>
        <position position="162"/>
    </location>
</feature>
<dbReference type="Pfam" id="PF01263">
    <property type="entry name" value="Aldose_epim"/>
    <property type="match status" value="1"/>
</dbReference>
<dbReference type="UniPathway" id="UPA00214"/>
<evidence type="ECO:0000256" key="9">
    <source>
        <dbReference type="SAM" id="Phobius"/>
    </source>
</evidence>
<dbReference type="CDD" id="cd09020">
    <property type="entry name" value="D-hex-6-P-epi_like"/>
    <property type="match status" value="1"/>
</dbReference>
<dbReference type="GeneID" id="109463570"/>
<comment type="similarity">
    <text evidence="4 7">Belongs to the glucose-6-phosphate 1-epimerase family.</text>
</comment>
<dbReference type="EC" id="5.1.3.15" evidence="7"/>
<evidence type="ECO:0000256" key="8">
    <source>
        <dbReference type="PIRSR" id="PIRSR016020-1"/>
    </source>
</evidence>
<feature type="active site" evidence="8">
    <location>
        <position position="266"/>
    </location>
</feature>
<feature type="transmembrane region" description="Helical" evidence="9">
    <location>
        <begin position="12"/>
        <end position="29"/>
    </location>
</feature>
<dbReference type="InterPro" id="IPR014718">
    <property type="entry name" value="GH-type_carb-bd"/>
</dbReference>
<dbReference type="GO" id="GO:0047938">
    <property type="term" value="F:glucose-6-phosphate 1-epimerase activity"/>
    <property type="evidence" value="ECO:0007669"/>
    <property type="project" value="UniProtKB-UniRule"/>
</dbReference>
<dbReference type="PANTHER" id="PTHR11122:SF13">
    <property type="entry name" value="GLUCOSE-6-PHOSPHATE 1-EPIMERASE"/>
    <property type="match status" value="1"/>
</dbReference>
<organism evidence="10 11">
    <name type="scientific">Branchiostoma belcheri</name>
    <name type="common">Amphioxus</name>
    <dbReference type="NCBI Taxonomy" id="7741"/>
    <lineage>
        <taxon>Eukaryota</taxon>
        <taxon>Metazoa</taxon>
        <taxon>Chordata</taxon>
        <taxon>Cephalochordata</taxon>
        <taxon>Leptocardii</taxon>
        <taxon>Amphioxiformes</taxon>
        <taxon>Branchiostomatidae</taxon>
        <taxon>Branchiostoma</taxon>
    </lineage>
</organism>
<dbReference type="PIRSF" id="PIRSF016020">
    <property type="entry name" value="PHexose_mutarotase"/>
    <property type="match status" value="1"/>
</dbReference>
<comment type="function">
    <text evidence="6">Mutarotase that catalyzes the interconversion of beta-D-galactose and alpha-D-galactose during galactose metabolism. Beta-D-galactose is metabolized in the liver into glucose 1-phosphate, the primary metabolic fuel, by the action of four enzymes that constitute the Leloir pathway: GALM, GALK1 (galactokinase), GALT (galactose-1-phosphate uridylyltransferase) and GALE (UDP-galactose-4'-epimerase). Involved in the maintenance of the equilibrium between the beta- and alpha-anomers of galactose, therefore ensuring a sufficient supply of the alpha-anomer for GALK1. Also active on D-glucose although shows a preference for galactose over glucose.</text>
</comment>